<dbReference type="InterPro" id="IPR036291">
    <property type="entry name" value="NAD(P)-bd_dom_sf"/>
</dbReference>
<dbReference type="Pfam" id="PF16653">
    <property type="entry name" value="Sacchrp_dh_C"/>
    <property type="match status" value="1"/>
</dbReference>
<dbReference type="Proteomes" id="UP000253772">
    <property type="component" value="Chromosome c1"/>
</dbReference>
<sequence>MQPSTLGPAAVRDLTLAPRPLSVVVLGAGKIGRVIAAMLAASGDYRVCLVDHDAHRLDGMPRQIAVRAGDPTEPGTCAALLAGADAVLNALPFHAAVNVAKVAARLGVHYFDLTEDVAATRVIRELGRSARAVLMPQCGLAPGFIGVVGHDLAQRFLRGGGELLDLRMRVGALPRYPSNALKYNLTWSTEGLINEYCNPCEAIVDGRRVELPALEGHETFALDGVEYEAFNTSGGLGTLPDTLAGHARQVDYKSIRYPGHCAQMKLLLNDLRLRERREWLREIFEHAIPVTEQDVVIVFASATGHPPGVRGEGKRGPLTQASFSARIGGMADFAGIGHVNAIQLTTAAGICTALDLVATGVLPQAGFVPQEAMPLDRFLANRFGQHYSHHPLQETLA</sequence>
<dbReference type="PANTHER" id="PTHR11133">
    <property type="entry name" value="SACCHAROPINE DEHYDROGENASE"/>
    <property type="match status" value="1"/>
</dbReference>
<dbReference type="AlphaFoldDB" id="A0A132HT04"/>
<dbReference type="InterPro" id="IPR005097">
    <property type="entry name" value="Sacchrp_dh_NADP-bd"/>
</dbReference>
<gene>
    <name evidence="3" type="ORF">DDF84_016240</name>
</gene>
<dbReference type="RefSeq" id="WP_011517689.1">
    <property type="nucleotide sequence ID" value="NZ_CP026544.1"/>
</dbReference>
<evidence type="ECO:0000313" key="4">
    <source>
        <dbReference type="Proteomes" id="UP000253772"/>
    </source>
</evidence>
<dbReference type="Pfam" id="PF03435">
    <property type="entry name" value="Sacchrp_dh_NADP"/>
    <property type="match status" value="1"/>
</dbReference>
<dbReference type="SUPFAM" id="SSF51735">
    <property type="entry name" value="NAD(P)-binding Rossmann-fold domains"/>
    <property type="match status" value="1"/>
</dbReference>
<evidence type="ECO:0000259" key="2">
    <source>
        <dbReference type="Pfam" id="PF16653"/>
    </source>
</evidence>
<dbReference type="PANTHER" id="PTHR11133:SF22">
    <property type="entry name" value="ALPHA-AMINOADIPIC SEMIALDEHYDE SYNTHASE, MITOCHONDRIAL"/>
    <property type="match status" value="1"/>
</dbReference>
<dbReference type="InterPro" id="IPR051168">
    <property type="entry name" value="AASS"/>
</dbReference>
<dbReference type="OMA" id="PCEAIVD"/>
<reference evidence="3 4" key="1">
    <citation type="submission" date="2019-03" db="EMBL/GenBank/DDBJ databases">
        <title>Comparative insights into the high quality Complete genome sequence of highly metal resistant Cupriavidus metallidurans strain BS1 isolated from a gold-copper mine.</title>
        <authorList>
            <person name="Mazhar H.S."/>
            <person name="Rensing C."/>
        </authorList>
    </citation>
    <scope>NUCLEOTIDE SEQUENCE [LARGE SCALE GENOMIC DNA]</scope>
    <source>
        <strain evidence="3 4">BS1</strain>
    </source>
</reference>
<dbReference type="OrthoDB" id="9769367at2"/>
<feature type="domain" description="Saccharopine dehydrogenase-like C-terminal" evidence="2">
    <location>
        <begin position="139"/>
        <end position="373"/>
    </location>
</feature>
<dbReference type="EMBL" id="CP037900">
    <property type="protein sequence ID" value="QBP11193.1"/>
    <property type="molecule type" value="Genomic_DNA"/>
</dbReference>
<feature type="domain" description="Saccharopine dehydrogenase NADP binding" evidence="1">
    <location>
        <begin position="23"/>
        <end position="117"/>
    </location>
</feature>
<name>A0A132HT04_9BURK</name>
<dbReference type="SUPFAM" id="SSF55347">
    <property type="entry name" value="Glyceraldehyde-3-phosphate dehydrogenase-like, C-terminal domain"/>
    <property type="match status" value="1"/>
</dbReference>
<organism evidence="3 4">
    <name type="scientific">Cupriavidus metallidurans</name>
    <dbReference type="NCBI Taxonomy" id="119219"/>
    <lineage>
        <taxon>Bacteria</taxon>
        <taxon>Pseudomonadati</taxon>
        <taxon>Pseudomonadota</taxon>
        <taxon>Betaproteobacteria</taxon>
        <taxon>Burkholderiales</taxon>
        <taxon>Burkholderiaceae</taxon>
        <taxon>Cupriavidus</taxon>
    </lineage>
</organism>
<accession>A0A132HT04</accession>
<protein>
    <submittedName>
        <fullName evidence="3">Saccharopine dehydrogenase family protein</fullName>
    </submittedName>
</protein>
<dbReference type="InterPro" id="IPR032095">
    <property type="entry name" value="Sacchrp_dh-like_C"/>
</dbReference>
<dbReference type="Gene3D" id="3.40.50.720">
    <property type="entry name" value="NAD(P)-binding Rossmann-like Domain"/>
    <property type="match status" value="1"/>
</dbReference>
<evidence type="ECO:0000313" key="3">
    <source>
        <dbReference type="EMBL" id="QBP11193.1"/>
    </source>
</evidence>
<dbReference type="Gene3D" id="3.30.360.10">
    <property type="entry name" value="Dihydrodipicolinate Reductase, domain 2"/>
    <property type="match status" value="1"/>
</dbReference>
<evidence type="ECO:0000259" key="1">
    <source>
        <dbReference type="Pfam" id="PF03435"/>
    </source>
</evidence>
<proteinExistence type="predicted"/>